<dbReference type="EMBL" id="CP013189">
    <property type="protein sequence ID" value="ALO47114.1"/>
    <property type="molecule type" value="Genomic_DNA"/>
</dbReference>
<protein>
    <submittedName>
        <fullName evidence="1">Uncharacterized protein</fullName>
    </submittedName>
</protein>
<evidence type="ECO:0000313" key="1">
    <source>
        <dbReference type="EMBL" id="ALO47114.1"/>
    </source>
</evidence>
<dbReference type="Proteomes" id="UP000065641">
    <property type="component" value="Chromosome"/>
</dbReference>
<keyword evidence="2" id="KW-1185">Reference proteome</keyword>
<sequence length="415" mass="47110">MHDSIHDSAKQVQQARDAIVASGCLGRSPVYARLLDYLLNCARAGHQPKEFDIAVDVLGRDSSFDVARDSVVRVYIHKLRQRLEKYYEQHEATSQIRFEIPKGQYVITLREPSVTQTASSEVPITGRGNPILRSRLPWILLAVVLASGNLWQWFWPSQTHNGNLQQLIAQSPWQAMQDDELPIMVVMGDYYIFGELDEEGRIARMVRDFFINSRDDLMTLFMQDSDLQNYFRDLDMTYMPEGSANALMDVAPLIREMNKPIHLKMMSRVTTSDLRNNHIVYIGYISAMDKLNNLFFNASGLLPGSTFDELYEKNTGTLYRSNAGLPEQGQPFRDLALLASWPGSSGNQFVLISGTRDAGLVHAAKVATQEQHLQALEDTSAFEALYDVYGIDRTNFDSSLIYQKPLSPERIWSLE</sequence>
<gene>
    <name evidence="1" type="ORF">PS2015_2480</name>
</gene>
<organism evidence="1 2">
    <name type="scientific">Pseudohongiella spirulinae</name>
    <dbReference type="NCBI Taxonomy" id="1249552"/>
    <lineage>
        <taxon>Bacteria</taxon>
        <taxon>Pseudomonadati</taxon>
        <taxon>Pseudomonadota</taxon>
        <taxon>Gammaproteobacteria</taxon>
        <taxon>Pseudomonadales</taxon>
        <taxon>Pseudohongiellaceae</taxon>
        <taxon>Pseudohongiella</taxon>
    </lineage>
</organism>
<dbReference type="OrthoDB" id="7209629at2"/>
<reference evidence="1 2" key="1">
    <citation type="submission" date="2015-11" db="EMBL/GenBank/DDBJ databases">
        <authorList>
            <person name="Zhang Y."/>
            <person name="Guo Z."/>
        </authorList>
    </citation>
    <scope>NUCLEOTIDE SEQUENCE [LARGE SCALE GENOMIC DNA]</scope>
    <source>
        <strain evidence="1 2">KCTC 32221</strain>
    </source>
</reference>
<accession>A0A0S2KFR0</accession>
<dbReference type="KEGG" id="pspi:PS2015_2480"/>
<proteinExistence type="predicted"/>
<dbReference type="RefSeq" id="WP_058022537.1">
    <property type="nucleotide sequence ID" value="NZ_CP013189.1"/>
</dbReference>
<name>A0A0S2KFR0_9GAMM</name>
<evidence type="ECO:0000313" key="2">
    <source>
        <dbReference type="Proteomes" id="UP000065641"/>
    </source>
</evidence>
<dbReference type="STRING" id="1249552.PS2015_2480"/>
<dbReference type="AlphaFoldDB" id="A0A0S2KFR0"/>